<keyword evidence="1" id="KW-0175">Coiled coil</keyword>
<evidence type="ECO:0000313" key="2">
    <source>
        <dbReference type="Ensembl" id="ENSGALP00010015010.1"/>
    </source>
</evidence>
<dbReference type="OrthoDB" id="9030481at2759"/>
<evidence type="ECO:0000313" key="3">
    <source>
        <dbReference type="Proteomes" id="UP000000539"/>
    </source>
</evidence>
<sequence length="217" mass="25153">MKKSPSASVEAMLSSLKNVSKKYTTREKFGVQVTDGRQRGKREIKQLARFSVSTEQGKVKVLRTTIMVTLPLFLFFILLPCSKSQEDFLDHSLKWDYREGADKVNIGGINSITQTLEKWGNSIFWQMKHILLNNPESLLPEISSLRPVSAAVENLVREVQAIRKRLEELNERLNVINKAVLPIRINVLQSQRRGNTQLRRLPMHRRRLPARRRLQRN</sequence>
<protein>
    <submittedName>
        <fullName evidence="2">Uncharacterized protein</fullName>
    </submittedName>
</protein>
<dbReference type="AlphaFoldDB" id="A0A8V0Y9B8"/>
<accession>A0A8V0Y9B8</accession>
<dbReference type="PANTHER" id="PTHR41693">
    <property type="entry name" value="HEME-BINDING PROTEIN 1"/>
    <property type="match status" value="1"/>
</dbReference>
<gene>
    <name evidence="2" type="primary">LOC417962</name>
</gene>
<organism evidence="2 3">
    <name type="scientific">Gallus gallus</name>
    <name type="common">Chicken</name>
    <dbReference type="NCBI Taxonomy" id="9031"/>
    <lineage>
        <taxon>Eukaryota</taxon>
        <taxon>Metazoa</taxon>
        <taxon>Chordata</taxon>
        <taxon>Craniata</taxon>
        <taxon>Vertebrata</taxon>
        <taxon>Euteleostomi</taxon>
        <taxon>Archelosauria</taxon>
        <taxon>Archosauria</taxon>
        <taxon>Dinosauria</taxon>
        <taxon>Saurischia</taxon>
        <taxon>Theropoda</taxon>
        <taxon>Coelurosauria</taxon>
        <taxon>Aves</taxon>
        <taxon>Neognathae</taxon>
        <taxon>Galloanserae</taxon>
        <taxon>Galliformes</taxon>
        <taxon>Phasianidae</taxon>
        <taxon>Phasianinae</taxon>
        <taxon>Gallus</taxon>
    </lineage>
</organism>
<dbReference type="Proteomes" id="UP000000539">
    <property type="component" value="Chromosome 1"/>
</dbReference>
<dbReference type="Ensembl" id="ENSGALT00010026389.1">
    <property type="protein sequence ID" value="ENSGALP00010015010.1"/>
    <property type="gene ID" value="ENSGALG00010011013.1"/>
</dbReference>
<dbReference type="PANTHER" id="PTHR41693:SF1">
    <property type="entry name" value="SI:CH211-243A20.3"/>
    <property type="match status" value="1"/>
</dbReference>
<reference evidence="2" key="3">
    <citation type="submission" date="2025-09" db="UniProtKB">
        <authorList>
            <consortium name="Ensembl"/>
        </authorList>
    </citation>
    <scope>IDENTIFICATION</scope>
    <source>
        <strain evidence="2">broiler</strain>
    </source>
</reference>
<dbReference type="GeneTree" id="ENSGT00410000026495"/>
<feature type="coiled-coil region" evidence="1">
    <location>
        <begin position="152"/>
        <end position="179"/>
    </location>
</feature>
<name>A0A8V0Y9B8_CHICK</name>
<evidence type="ECO:0000256" key="1">
    <source>
        <dbReference type="SAM" id="Coils"/>
    </source>
</evidence>
<keyword evidence="3" id="KW-1185">Reference proteome</keyword>
<reference evidence="2" key="1">
    <citation type="submission" date="2020-11" db="EMBL/GenBank/DDBJ databases">
        <title>Gallus gallus (Chicken) genome, bGalGal1, GRCg7b, maternal haplotype autosomes + Z &amp; W.</title>
        <authorList>
            <person name="Warren W."/>
            <person name="Formenti G."/>
            <person name="Fedrigo O."/>
            <person name="Haase B."/>
            <person name="Mountcastle J."/>
            <person name="Balacco J."/>
            <person name="Tracey A."/>
            <person name="Schneider V."/>
            <person name="Okimoto R."/>
            <person name="Cheng H."/>
            <person name="Hawken R."/>
            <person name="Howe K."/>
            <person name="Jarvis E.D."/>
        </authorList>
    </citation>
    <scope>NUCLEOTIDE SEQUENCE [LARGE SCALE GENOMIC DNA]</scope>
    <source>
        <strain evidence="2">Broiler</strain>
    </source>
</reference>
<proteinExistence type="predicted"/>
<reference evidence="2" key="2">
    <citation type="submission" date="2025-08" db="UniProtKB">
        <authorList>
            <consortium name="Ensembl"/>
        </authorList>
    </citation>
    <scope>IDENTIFICATION</scope>
    <source>
        <strain evidence="2">broiler</strain>
    </source>
</reference>